<evidence type="ECO:0000313" key="1">
    <source>
        <dbReference type="EMBL" id="BDU67927.1"/>
    </source>
</evidence>
<evidence type="ECO:0000313" key="2">
    <source>
        <dbReference type="Proteomes" id="UP001242010"/>
    </source>
</evidence>
<dbReference type="InterPro" id="IPR010662">
    <property type="entry name" value="RBBP9/YdeN"/>
</dbReference>
<dbReference type="Gene3D" id="3.40.50.1820">
    <property type="entry name" value="alpha/beta hydrolase"/>
    <property type="match status" value="1"/>
</dbReference>
<proteinExistence type="predicted"/>
<reference evidence="2" key="1">
    <citation type="journal article" date="2023" name="Int. J. Syst. Evol. Microbiol.">
        <title>Mesoterricola silvestris gen. nov., sp. nov., Mesoterricola sediminis sp. nov., Geothrix oryzae sp. nov., Geothrix edaphica sp. nov., Geothrix rubra sp. nov., and Geothrix limicola sp. nov., six novel members of Acidobacteriota isolated from soils.</title>
        <authorList>
            <person name="Itoh H."/>
            <person name="Sugisawa Y."/>
            <person name="Mise K."/>
            <person name="Xu Z."/>
            <person name="Kuniyasu M."/>
            <person name="Ushijima N."/>
            <person name="Kawano K."/>
            <person name="Kobayashi E."/>
            <person name="Shiratori Y."/>
            <person name="Masuda Y."/>
            <person name="Senoo K."/>
        </authorList>
    </citation>
    <scope>NUCLEOTIDE SEQUENCE [LARGE SCALE GENOMIC DNA]</scope>
    <source>
        <strain evidence="2">Red222</strain>
    </source>
</reference>
<accession>A0ABN6UUY4</accession>
<protein>
    <recommendedName>
        <fullName evidence="3">Alpha/beta hydrolase</fullName>
    </recommendedName>
</protein>
<dbReference type="Pfam" id="PF06821">
    <property type="entry name" value="Ser_hydrolase"/>
    <property type="match status" value="1"/>
</dbReference>
<organism evidence="1 2">
    <name type="scientific">Geothrix oryzae</name>
    <dbReference type="NCBI Taxonomy" id="2927975"/>
    <lineage>
        <taxon>Bacteria</taxon>
        <taxon>Pseudomonadati</taxon>
        <taxon>Acidobacteriota</taxon>
        <taxon>Holophagae</taxon>
        <taxon>Holophagales</taxon>
        <taxon>Holophagaceae</taxon>
        <taxon>Geothrix</taxon>
    </lineage>
</organism>
<keyword evidence="2" id="KW-1185">Reference proteome</keyword>
<dbReference type="InterPro" id="IPR029058">
    <property type="entry name" value="AB_hydrolase_fold"/>
</dbReference>
<dbReference type="EMBL" id="AP027079">
    <property type="protein sequence ID" value="BDU67927.1"/>
    <property type="molecule type" value="Genomic_DNA"/>
</dbReference>
<dbReference type="Proteomes" id="UP001242010">
    <property type="component" value="Chromosome"/>
</dbReference>
<dbReference type="RefSeq" id="WP_286354553.1">
    <property type="nucleotide sequence ID" value="NZ_AP027079.1"/>
</dbReference>
<dbReference type="SUPFAM" id="SSF53474">
    <property type="entry name" value="alpha/beta-Hydrolases"/>
    <property type="match status" value="1"/>
</dbReference>
<name>A0ABN6UUY4_9BACT</name>
<gene>
    <name evidence="1" type="ORF">GETHOR_00280</name>
</gene>
<evidence type="ECO:0008006" key="3">
    <source>
        <dbReference type="Google" id="ProtNLM"/>
    </source>
</evidence>
<sequence>MPTILTVPGYQNSGPGHWQSLWEASLGGVKRVEMSSWEHPVKAAWVEALDEAIADCQEPPILVGHSLGCLAIVHWAEGHDREIRGALLAAPSDVERPDALAVLRPFGPIPRLRLAFPAIVAASSDDPFLSPARARILAADWGARFVDLGPCGHLNQASGHGPWPRGEALLSDLR</sequence>